<dbReference type="EMBL" id="LAZR01009883">
    <property type="protein sequence ID" value="KKM70081.1"/>
    <property type="molecule type" value="Genomic_DNA"/>
</dbReference>
<proteinExistence type="predicted"/>
<accession>A0A0F9K5Z5</accession>
<protein>
    <submittedName>
        <fullName evidence="2">Uncharacterized protein</fullName>
    </submittedName>
</protein>
<name>A0A0F9K5Z5_9ZZZZ</name>
<organism evidence="2">
    <name type="scientific">marine sediment metagenome</name>
    <dbReference type="NCBI Taxonomy" id="412755"/>
    <lineage>
        <taxon>unclassified sequences</taxon>
        <taxon>metagenomes</taxon>
        <taxon>ecological metagenomes</taxon>
    </lineage>
</organism>
<feature type="compositionally biased region" description="Acidic residues" evidence="1">
    <location>
        <begin position="305"/>
        <end position="356"/>
    </location>
</feature>
<sequence>MADGINLDGLIMVDKVILSLAQEIEGQISATDLLQLDPRIESSLREAITFDLFVEPDSDGNGNNVKAVPKVHDKWTDGLNLGDISDLPGLDKYITNKPTNEKSEQELTKQTDIDEALSSTVEVSEREKILISTDENKVAQTKECGMHKTEAEIRALLVKMADNFDQSGNQDIASDIDKTLKSFSARPKAPLKKLDDDIKKNLIVFIHDADQNNTKSIKGLKELFRRLRYFNFSDTSKDLGLDKVVKEMEKTQECLDGAKKRFYEVMHGRKPSKQNLEELFKDFSEDAEEQPALDFFEEQLKKEAPDDEPELEDDEDLDEMDDEDDEDLDEMDDEMEKELEEFLASLEDEDKEGEDL</sequence>
<gene>
    <name evidence="2" type="ORF">LCGC14_1444330</name>
</gene>
<reference evidence="2" key="1">
    <citation type="journal article" date="2015" name="Nature">
        <title>Complex archaea that bridge the gap between prokaryotes and eukaryotes.</title>
        <authorList>
            <person name="Spang A."/>
            <person name="Saw J.H."/>
            <person name="Jorgensen S.L."/>
            <person name="Zaremba-Niedzwiedzka K."/>
            <person name="Martijn J."/>
            <person name="Lind A.E."/>
            <person name="van Eijk R."/>
            <person name="Schleper C."/>
            <person name="Guy L."/>
            <person name="Ettema T.J."/>
        </authorList>
    </citation>
    <scope>NUCLEOTIDE SEQUENCE</scope>
</reference>
<feature type="region of interest" description="Disordered" evidence="1">
    <location>
        <begin position="291"/>
        <end position="356"/>
    </location>
</feature>
<evidence type="ECO:0000256" key="1">
    <source>
        <dbReference type="SAM" id="MobiDB-lite"/>
    </source>
</evidence>
<evidence type="ECO:0000313" key="2">
    <source>
        <dbReference type="EMBL" id="KKM70081.1"/>
    </source>
</evidence>
<comment type="caution">
    <text evidence="2">The sequence shown here is derived from an EMBL/GenBank/DDBJ whole genome shotgun (WGS) entry which is preliminary data.</text>
</comment>
<dbReference type="AlphaFoldDB" id="A0A0F9K5Z5"/>